<keyword evidence="10" id="KW-0732">Signal</keyword>
<evidence type="ECO:0000313" key="13">
    <source>
        <dbReference type="Proteomes" id="UP000788426"/>
    </source>
</evidence>
<keyword evidence="6" id="KW-0812">Transmembrane</keyword>
<dbReference type="EMBL" id="JAHXCT010000002">
    <property type="protein sequence ID" value="MBW4768796.1"/>
    <property type="molecule type" value="Genomic_DNA"/>
</dbReference>
<protein>
    <submittedName>
        <fullName evidence="12">Energy transducer TonB</fullName>
    </submittedName>
</protein>
<evidence type="ECO:0000256" key="5">
    <source>
        <dbReference type="ARBA" id="ARBA00022519"/>
    </source>
</evidence>
<reference evidence="12 13" key="1">
    <citation type="submission" date="2021-07" db="EMBL/GenBank/DDBJ databases">
        <title>Genomic diversity and antimicrobial resistance of Prevotella spp. isolated from chronic lung disease airways.</title>
        <authorList>
            <person name="Webb K.A."/>
            <person name="Olagoke O.S."/>
            <person name="Baird T."/>
            <person name="Neill J."/>
            <person name="Pham A."/>
            <person name="Wells T.J."/>
            <person name="Ramsay K.A."/>
            <person name="Bell S.C."/>
            <person name="Sarovich D.S."/>
            <person name="Price E.P."/>
        </authorList>
    </citation>
    <scope>NUCLEOTIDE SEQUENCE [LARGE SCALE GENOMIC DNA]</scope>
    <source>
        <strain evidence="12 13">SCHI0011.S.12</strain>
    </source>
</reference>
<dbReference type="PANTHER" id="PTHR33446:SF2">
    <property type="entry name" value="PROTEIN TONB"/>
    <property type="match status" value="1"/>
</dbReference>
<feature type="chain" id="PRO_5045839037" evidence="10">
    <location>
        <begin position="22"/>
        <end position="183"/>
    </location>
</feature>
<dbReference type="InterPro" id="IPR051045">
    <property type="entry name" value="TonB-dependent_transducer"/>
</dbReference>
<keyword evidence="5" id="KW-0997">Cell inner membrane</keyword>
<dbReference type="RefSeq" id="WP_219479864.1">
    <property type="nucleotide sequence ID" value="NZ_JAHXCT010000002.1"/>
</dbReference>
<keyword evidence="8" id="KW-1133">Transmembrane helix</keyword>
<evidence type="ECO:0000256" key="1">
    <source>
        <dbReference type="ARBA" id="ARBA00004383"/>
    </source>
</evidence>
<evidence type="ECO:0000256" key="7">
    <source>
        <dbReference type="ARBA" id="ARBA00022927"/>
    </source>
</evidence>
<dbReference type="Proteomes" id="UP000788426">
    <property type="component" value="Unassembled WGS sequence"/>
</dbReference>
<evidence type="ECO:0000256" key="2">
    <source>
        <dbReference type="ARBA" id="ARBA00006555"/>
    </source>
</evidence>
<name>A0ABS6YC69_9BACT</name>
<accession>A0ABS6YC69</accession>
<proteinExistence type="inferred from homology"/>
<comment type="caution">
    <text evidence="12">The sequence shown here is derived from an EMBL/GenBank/DDBJ whole genome shotgun (WGS) entry which is preliminary data.</text>
</comment>
<dbReference type="PROSITE" id="PS52015">
    <property type="entry name" value="TONB_CTD"/>
    <property type="match status" value="1"/>
</dbReference>
<keyword evidence="13" id="KW-1185">Reference proteome</keyword>
<dbReference type="NCBIfam" id="TIGR01352">
    <property type="entry name" value="tonB_Cterm"/>
    <property type="match status" value="1"/>
</dbReference>
<sequence length="183" mass="20645">MNKNIFTLTLFALALPVAMFSADSKSHTPTELQRDVMQWPHSLMVSNCEDKSEQSALYSEKSLNMQAESQFVTQNGKEKNTDIDDELPSFPGGDAKLREWIKKNMKYPSYAKNNGIEGQVLVVFIVEKDGSISNAEVSWGVDPSLDQEALRIVNKMPKWKPGTQNGVAMRVKYRLPITFTLKK</sequence>
<dbReference type="PANTHER" id="PTHR33446">
    <property type="entry name" value="PROTEIN TONB-RELATED"/>
    <property type="match status" value="1"/>
</dbReference>
<keyword evidence="7" id="KW-0653">Protein transport</keyword>
<evidence type="ECO:0000256" key="3">
    <source>
        <dbReference type="ARBA" id="ARBA00022448"/>
    </source>
</evidence>
<dbReference type="InterPro" id="IPR037682">
    <property type="entry name" value="TonB_C"/>
</dbReference>
<comment type="similarity">
    <text evidence="2">Belongs to the TonB family.</text>
</comment>
<evidence type="ECO:0000256" key="9">
    <source>
        <dbReference type="ARBA" id="ARBA00023136"/>
    </source>
</evidence>
<evidence type="ECO:0000256" key="10">
    <source>
        <dbReference type="SAM" id="SignalP"/>
    </source>
</evidence>
<evidence type="ECO:0000256" key="8">
    <source>
        <dbReference type="ARBA" id="ARBA00022989"/>
    </source>
</evidence>
<evidence type="ECO:0000313" key="12">
    <source>
        <dbReference type="EMBL" id="MBW4768796.1"/>
    </source>
</evidence>
<gene>
    <name evidence="12" type="ORF">KZO38_03345</name>
</gene>
<keyword evidence="4" id="KW-1003">Cell membrane</keyword>
<keyword evidence="3" id="KW-0813">Transport</keyword>
<evidence type="ECO:0000256" key="4">
    <source>
        <dbReference type="ARBA" id="ARBA00022475"/>
    </source>
</evidence>
<evidence type="ECO:0000256" key="6">
    <source>
        <dbReference type="ARBA" id="ARBA00022692"/>
    </source>
</evidence>
<comment type="subcellular location">
    <subcellularLocation>
        <location evidence="1">Cell inner membrane</location>
        <topology evidence="1">Single-pass membrane protein</topology>
        <orientation evidence="1">Periplasmic side</orientation>
    </subcellularLocation>
</comment>
<feature type="signal peptide" evidence="10">
    <location>
        <begin position="1"/>
        <end position="21"/>
    </location>
</feature>
<keyword evidence="9" id="KW-0472">Membrane</keyword>
<feature type="domain" description="TonB C-terminal" evidence="11">
    <location>
        <begin position="92"/>
        <end position="183"/>
    </location>
</feature>
<dbReference type="Pfam" id="PF03544">
    <property type="entry name" value="TonB_C"/>
    <property type="match status" value="1"/>
</dbReference>
<dbReference type="InterPro" id="IPR006260">
    <property type="entry name" value="TonB/TolA_C"/>
</dbReference>
<evidence type="ECO:0000259" key="11">
    <source>
        <dbReference type="PROSITE" id="PS52015"/>
    </source>
</evidence>
<organism evidence="12 13">
    <name type="scientific">Hoylesella nanceiensis</name>
    <dbReference type="NCBI Taxonomy" id="425941"/>
    <lineage>
        <taxon>Bacteria</taxon>
        <taxon>Pseudomonadati</taxon>
        <taxon>Bacteroidota</taxon>
        <taxon>Bacteroidia</taxon>
        <taxon>Bacteroidales</taxon>
        <taxon>Prevotellaceae</taxon>
        <taxon>Hoylesella</taxon>
    </lineage>
</organism>